<proteinExistence type="predicted"/>
<evidence type="ECO:0000313" key="3">
    <source>
        <dbReference type="Proteomes" id="UP000298030"/>
    </source>
</evidence>
<dbReference type="EMBL" id="QPFP01000018">
    <property type="protein sequence ID" value="TEB31668.1"/>
    <property type="molecule type" value="Genomic_DNA"/>
</dbReference>
<feature type="compositionally biased region" description="Basic and acidic residues" evidence="1">
    <location>
        <begin position="197"/>
        <end position="207"/>
    </location>
</feature>
<feature type="compositionally biased region" description="Basic residues" evidence="1">
    <location>
        <begin position="260"/>
        <end position="270"/>
    </location>
</feature>
<feature type="region of interest" description="Disordered" evidence="1">
    <location>
        <begin position="192"/>
        <end position="290"/>
    </location>
</feature>
<evidence type="ECO:0000313" key="2">
    <source>
        <dbReference type="EMBL" id="TEB31668.1"/>
    </source>
</evidence>
<comment type="caution">
    <text evidence="2">The sequence shown here is derived from an EMBL/GenBank/DDBJ whole genome shotgun (WGS) entry which is preliminary data.</text>
</comment>
<protein>
    <submittedName>
        <fullName evidence="2">Uncharacterized protein</fullName>
    </submittedName>
</protein>
<keyword evidence="3" id="KW-1185">Reference proteome</keyword>
<dbReference type="AlphaFoldDB" id="A0A4Y7TCL5"/>
<dbReference type="Proteomes" id="UP000298030">
    <property type="component" value="Unassembled WGS sequence"/>
</dbReference>
<organism evidence="2 3">
    <name type="scientific">Coprinellus micaceus</name>
    <name type="common">Glistening ink-cap mushroom</name>
    <name type="synonym">Coprinus micaceus</name>
    <dbReference type="NCBI Taxonomy" id="71717"/>
    <lineage>
        <taxon>Eukaryota</taxon>
        <taxon>Fungi</taxon>
        <taxon>Dikarya</taxon>
        <taxon>Basidiomycota</taxon>
        <taxon>Agaricomycotina</taxon>
        <taxon>Agaricomycetes</taxon>
        <taxon>Agaricomycetidae</taxon>
        <taxon>Agaricales</taxon>
        <taxon>Agaricineae</taxon>
        <taxon>Psathyrellaceae</taxon>
        <taxon>Coprinellus</taxon>
    </lineage>
</organism>
<name>A0A4Y7TCL5_COPMI</name>
<accession>A0A4Y7TCL5</accession>
<feature type="compositionally biased region" description="Basic and acidic residues" evidence="1">
    <location>
        <begin position="271"/>
        <end position="280"/>
    </location>
</feature>
<evidence type="ECO:0000256" key="1">
    <source>
        <dbReference type="SAM" id="MobiDB-lite"/>
    </source>
</evidence>
<gene>
    <name evidence="2" type="ORF">FA13DRAFT_338647</name>
</gene>
<reference evidence="2 3" key="1">
    <citation type="journal article" date="2019" name="Nat. Ecol. Evol.">
        <title>Megaphylogeny resolves global patterns of mushroom evolution.</title>
        <authorList>
            <person name="Varga T."/>
            <person name="Krizsan K."/>
            <person name="Foldi C."/>
            <person name="Dima B."/>
            <person name="Sanchez-Garcia M."/>
            <person name="Sanchez-Ramirez S."/>
            <person name="Szollosi G.J."/>
            <person name="Szarkandi J.G."/>
            <person name="Papp V."/>
            <person name="Albert L."/>
            <person name="Andreopoulos W."/>
            <person name="Angelini C."/>
            <person name="Antonin V."/>
            <person name="Barry K.W."/>
            <person name="Bougher N.L."/>
            <person name="Buchanan P."/>
            <person name="Buyck B."/>
            <person name="Bense V."/>
            <person name="Catcheside P."/>
            <person name="Chovatia M."/>
            <person name="Cooper J."/>
            <person name="Damon W."/>
            <person name="Desjardin D."/>
            <person name="Finy P."/>
            <person name="Geml J."/>
            <person name="Haridas S."/>
            <person name="Hughes K."/>
            <person name="Justo A."/>
            <person name="Karasinski D."/>
            <person name="Kautmanova I."/>
            <person name="Kiss B."/>
            <person name="Kocsube S."/>
            <person name="Kotiranta H."/>
            <person name="LaButti K.M."/>
            <person name="Lechner B.E."/>
            <person name="Liimatainen K."/>
            <person name="Lipzen A."/>
            <person name="Lukacs Z."/>
            <person name="Mihaltcheva S."/>
            <person name="Morgado L.N."/>
            <person name="Niskanen T."/>
            <person name="Noordeloos M.E."/>
            <person name="Ohm R.A."/>
            <person name="Ortiz-Santana B."/>
            <person name="Ovrebo C."/>
            <person name="Racz N."/>
            <person name="Riley R."/>
            <person name="Savchenko A."/>
            <person name="Shiryaev A."/>
            <person name="Soop K."/>
            <person name="Spirin V."/>
            <person name="Szebenyi C."/>
            <person name="Tomsovsky M."/>
            <person name="Tulloss R.E."/>
            <person name="Uehling J."/>
            <person name="Grigoriev I.V."/>
            <person name="Vagvolgyi C."/>
            <person name="Papp T."/>
            <person name="Martin F.M."/>
            <person name="Miettinen O."/>
            <person name="Hibbett D.S."/>
            <person name="Nagy L.G."/>
        </authorList>
    </citation>
    <scope>NUCLEOTIDE SEQUENCE [LARGE SCALE GENOMIC DNA]</scope>
    <source>
        <strain evidence="2 3">FP101781</strain>
    </source>
</reference>
<sequence length="290" mass="32631">MLEFAVILPSSPIGPASGLYRSLVAFTSAWKPEDLLHYLMQHDLVRPTFEVERKTRIFSHCADLLKATFLDDSTTEKLSLTTGLLKTLQKRLEDPQLTSFRSSANPAGPQKMLVMHCAFVDVCETQLITFNRLRLDVTVTPNQRSGPFSKLREAKNSVELRAAWEKREFCPRTSSSPSSYDEDASNNMKDWLQSGVNKHDTGARDLADCPSDDPPPPSYESLFHGSAIPYTHRLDHPRSWSSSGPSKRAYRGSLMSSPGRRGRRSRAAVQHRRESFHIDFSRGALSHNGR</sequence>